<dbReference type="GO" id="GO:0000978">
    <property type="term" value="F:RNA polymerase II cis-regulatory region sequence-specific DNA binding"/>
    <property type="evidence" value="ECO:0007669"/>
    <property type="project" value="TreeGrafter"/>
</dbReference>
<dbReference type="InterPro" id="IPR045843">
    <property type="entry name" value="IND-like"/>
</dbReference>
<protein>
    <recommendedName>
        <fullName evidence="7">BHLH domain-containing protein</fullName>
    </recommendedName>
</protein>
<dbReference type="PROSITE" id="PS50888">
    <property type="entry name" value="BHLH"/>
    <property type="match status" value="1"/>
</dbReference>
<comment type="subcellular location">
    <subcellularLocation>
        <location evidence="1">Nucleus</location>
    </subcellularLocation>
</comment>
<evidence type="ECO:0000256" key="2">
    <source>
        <dbReference type="ARBA" id="ARBA00023015"/>
    </source>
</evidence>
<keyword evidence="3" id="KW-0238">DNA-binding</keyword>
<dbReference type="InterPro" id="IPR036638">
    <property type="entry name" value="HLH_DNA-bd_sf"/>
</dbReference>
<dbReference type="SUPFAM" id="SSF47459">
    <property type="entry name" value="HLH, helix-loop-helix DNA-binding domain"/>
    <property type="match status" value="1"/>
</dbReference>
<feature type="compositionally biased region" description="Basic residues" evidence="6">
    <location>
        <begin position="75"/>
        <end position="86"/>
    </location>
</feature>
<dbReference type="InterPro" id="IPR011598">
    <property type="entry name" value="bHLH_dom"/>
</dbReference>
<dbReference type="SMART" id="SM00353">
    <property type="entry name" value="HLH"/>
    <property type="match status" value="1"/>
</dbReference>
<evidence type="ECO:0000256" key="1">
    <source>
        <dbReference type="ARBA" id="ARBA00004123"/>
    </source>
</evidence>
<dbReference type="GO" id="GO:0000981">
    <property type="term" value="F:DNA-binding transcription factor activity, RNA polymerase II-specific"/>
    <property type="evidence" value="ECO:0007669"/>
    <property type="project" value="TreeGrafter"/>
</dbReference>
<keyword evidence="9" id="KW-1185">Reference proteome</keyword>
<dbReference type="GO" id="GO:0046983">
    <property type="term" value="F:protein dimerization activity"/>
    <property type="evidence" value="ECO:0007669"/>
    <property type="project" value="InterPro"/>
</dbReference>
<dbReference type="EMBL" id="JAZDWU010000010">
    <property type="protein sequence ID" value="KAK9988630.1"/>
    <property type="molecule type" value="Genomic_DNA"/>
</dbReference>
<reference evidence="8 9" key="1">
    <citation type="submission" date="2024-01" db="EMBL/GenBank/DDBJ databases">
        <title>A telomere-to-telomere, gap-free genome of sweet tea (Lithocarpus litseifolius).</title>
        <authorList>
            <person name="Zhou J."/>
        </authorList>
    </citation>
    <scope>NUCLEOTIDE SEQUENCE [LARGE SCALE GENOMIC DNA]</scope>
    <source>
        <strain evidence="8">Zhou-2022a</strain>
        <tissue evidence="8">Leaf</tissue>
    </source>
</reference>
<evidence type="ECO:0000313" key="9">
    <source>
        <dbReference type="Proteomes" id="UP001459277"/>
    </source>
</evidence>
<feature type="compositionally biased region" description="Basic and acidic residues" evidence="6">
    <location>
        <begin position="46"/>
        <end position="57"/>
    </location>
</feature>
<evidence type="ECO:0000256" key="3">
    <source>
        <dbReference type="ARBA" id="ARBA00023125"/>
    </source>
</evidence>
<dbReference type="Proteomes" id="UP001459277">
    <property type="component" value="Unassembled WGS sequence"/>
</dbReference>
<dbReference type="Gene3D" id="4.10.280.10">
    <property type="entry name" value="Helix-loop-helix DNA-binding domain"/>
    <property type="match status" value="1"/>
</dbReference>
<dbReference type="FunFam" id="4.10.280.10:FF:000022">
    <property type="entry name" value="Basic helix-loop-helix transcription factor"/>
    <property type="match status" value="1"/>
</dbReference>
<sequence length="233" mass="25828">MEPIGAISQGQWSSLSGIYTDEDDFMALLLNSSSMPNEMNGGRLIPKPDSELEDKSNKPTKNSKKRSVSSGDSKKNKRNVPSKKNQKLSSTINKEDGNLGLGGKRSNRCSLEDDCNASQELNGAVSSLSSNELAPLSLNGKRKASRGSATDPQCLYARKRRERINERLRTLQNLVPNGTKVDISTMLEEAVQYVKFLQLQIKLLSSDDLWMYAPVAYNGWDIGLDQKIMSKRL</sequence>
<accession>A0AAW2BUP9</accession>
<evidence type="ECO:0000259" key="7">
    <source>
        <dbReference type="PROSITE" id="PS50888"/>
    </source>
</evidence>
<evidence type="ECO:0000256" key="4">
    <source>
        <dbReference type="ARBA" id="ARBA00023163"/>
    </source>
</evidence>
<organism evidence="8 9">
    <name type="scientific">Lithocarpus litseifolius</name>
    <dbReference type="NCBI Taxonomy" id="425828"/>
    <lineage>
        <taxon>Eukaryota</taxon>
        <taxon>Viridiplantae</taxon>
        <taxon>Streptophyta</taxon>
        <taxon>Embryophyta</taxon>
        <taxon>Tracheophyta</taxon>
        <taxon>Spermatophyta</taxon>
        <taxon>Magnoliopsida</taxon>
        <taxon>eudicotyledons</taxon>
        <taxon>Gunneridae</taxon>
        <taxon>Pentapetalae</taxon>
        <taxon>rosids</taxon>
        <taxon>fabids</taxon>
        <taxon>Fagales</taxon>
        <taxon>Fagaceae</taxon>
        <taxon>Lithocarpus</taxon>
    </lineage>
</organism>
<dbReference type="GO" id="GO:0048766">
    <property type="term" value="P:root hair initiation"/>
    <property type="evidence" value="ECO:0007669"/>
    <property type="project" value="UniProtKB-ARBA"/>
</dbReference>
<name>A0AAW2BUP9_9ROSI</name>
<dbReference type="GO" id="GO:0005634">
    <property type="term" value="C:nucleus"/>
    <property type="evidence" value="ECO:0007669"/>
    <property type="project" value="UniProtKB-SubCell"/>
</dbReference>
<gene>
    <name evidence="8" type="ORF">SO802_028869</name>
</gene>
<keyword evidence="5" id="KW-0539">Nucleus</keyword>
<feature type="domain" description="BHLH" evidence="7">
    <location>
        <begin position="148"/>
        <end position="197"/>
    </location>
</feature>
<keyword evidence="4" id="KW-0804">Transcription</keyword>
<evidence type="ECO:0000313" key="8">
    <source>
        <dbReference type="EMBL" id="KAK9988630.1"/>
    </source>
</evidence>
<dbReference type="PANTHER" id="PTHR16223">
    <property type="entry name" value="TRANSCRIPTION FACTOR BHLH83-RELATED"/>
    <property type="match status" value="1"/>
</dbReference>
<dbReference type="AlphaFoldDB" id="A0AAW2BUP9"/>
<dbReference type="Pfam" id="PF00010">
    <property type="entry name" value="HLH"/>
    <property type="match status" value="1"/>
</dbReference>
<proteinExistence type="predicted"/>
<feature type="region of interest" description="Disordered" evidence="6">
    <location>
        <begin position="33"/>
        <end position="106"/>
    </location>
</feature>
<comment type="caution">
    <text evidence="8">The sequence shown here is derived from an EMBL/GenBank/DDBJ whole genome shotgun (WGS) entry which is preliminary data.</text>
</comment>
<evidence type="ECO:0000256" key="5">
    <source>
        <dbReference type="ARBA" id="ARBA00023242"/>
    </source>
</evidence>
<evidence type="ECO:0000256" key="6">
    <source>
        <dbReference type="SAM" id="MobiDB-lite"/>
    </source>
</evidence>
<dbReference type="PANTHER" id="PTHR16223:SF274">
    <property type="entry name" value="TRANSCRIPTION FACTOR BHLH84"/>
    <property type="match status" value="1"/>
</dbReference>
<dbReference type="CDD" id="cd11454">
    <property type="entry name" value="bHLH_AtIND_like"/>
    <property type="match status" value="1"/>
</dbReference>
<keyword evidence="2" id="KW-0805">Transcription regulation</keyword>